<evidence type="ECO:0000313" key="2">
    <source>
        <dbReference type="EMBL" id="KAK0743208.1"/>
    </source>
</evidence>
<accession>A0AA40EPN4</accession>
<feature type="compositionally biased region" description="Basic and acidic residues" evidence="1">
    <location>
        <begin position="86"/>
        <end position="97"/>
    </location>
</feature>
<evidence type="ECO:0000256" key="1">
    <source>
        <dbReference type="SAM" id="MobiDB-lite"/>
    </source>
</evidence>
<dbReference type="Proteomes" id="UP001172155">
    <property type="component" value="Unassembled WGS sequence"/>
</dbReference>
<dbReference type="EMBL" id="JAUKUD010000005">
    <property type="protein sequence ID" value="KAK0743208.1"/>
    <property type="molecule type" value="Genomic_DNA"/>
</dbReference>
<comment type="caution">
    <text evidence="2">The sequence shown here is derived from an EMBL/GenBank/DDBJ whole genome shotgun (WGS) entry which is preliminary data.</text>
</comment>
<gene>
    <name evidence="2" type="ORF">B0T18DRAFT_178783</name>
</gene>
<name>A0AA40EPN4_9PEZI</name>
<dbReference type="AlphaFoldDB" id="A0AA40EPN4"/>
<feature type="region of interest" description="Disordered" evidence="1">
    <location>
        <begin position="32"/>
        <end position="104"/>
    </location>
</feature>
<reference evidence="2" key="1">
    <citation type="submission" date="2023-06" db="EMBL/GenBank/DDBJ databases">
        <title>Genome-scale phylogeny and comparative genomics of the fungal order Sordariales.</title>
        <authorList>
            <consortium name="Lawrence Berkeley National Laboratory"/>
            <person name="Hensen N."/>
            <person name="Bonometti L."/>
            <person name="Westerberg I."/>
            <person name="Brannstrom I.O."/>
            <person name="Guillou S."/>
            <person name="Cros-Aarteil S."/>
            <person name="Calhoun S."/>
            <person name="Haridas S."/>
            <person name="Kuo A."/>
            <person name="Mondo S."/>
            <person name="Pangilinan J."/>
            <person name="Riley R."/>
            <person name="LaButti K."/>
            <person name="Andreopoulos B."/>
            <person name="Lipzen A."/>
            <person name="Chen C."/>
            <person name="Yanf M."/>
            <person name="Daum C."/>
            <person name="Ng V."/>
            <person name="Clum A."/>
            <person name="Steindorff A."/>
            <person name="Ohm R."/>
            <person name="Martin F."/>
            <person name="Silar P."/>
            <person name="Natvig D."/>
            <person name="Lalanne C."/>
            <person name="Gautier V."/>
            <person name="Ament-velasquez S.L."/>
            <person name="Kruys A."/>
            <person name="Hutchinson M.I."/>
            <person name="Powell A.J."/>
            <person name="Barry K."/>
            <person name="Miller A.N."/>
            <person name="Grigoriev I.V."/>
            <person name="Debuchy R."/>
            <person name="Gladieux P."/>
            <person name="Thoren M.H."/>
            <person name="Johannesson H."/>
        </authorList>
    </citation>
    <scope>NUCLEOTIDE SEQUENCE</scope>
    <source>
        <strain evidence="2">SMH3187-1</strain>
    </source>
</reference>
<keyword evidence="3" id="KW-1185">Reference proteome</keyword>
<organism evidence="2 3">
    <name type="scientific">Schizothecium vesticola</name>
    <dbReference type="NCBI Taxonomy" id="314040"/>
    <lineage>
        <taxon>Eukaryota</taxon>
        <taxon>Fungi</taxon>
        <taxon>Dikarya</taxon>
        <taxon>Ascomycota</taxon>
        <taxon>Pezizomycotina</taxon>
        <taxon>Sordariomycetes</taxon>
        <taxon>Sordariomycetidae</taxon>
        <taxon>Sordariales</taxon>
        <taxon>Schizotheciaceae</taxon>
        <taxon>Schizothecium</taxon>
    </lineage>
</organism>
<proteinExistence type="predicted"/>
<evidence type="ECO:0000313" key="3">
    <source>
        <dbReference type="Proteomes" id="UP001172155"/>
    </source>
</evidence>
<sequence length="104" mass="12226">MVIARPKTTTWMNPHNVWRYRQQDQVGIRHKITAPTSQQHRHTARISSKVKVSSTRHHRQASPQPQPVEDRPRREPSSSPTFEGEISPRRGQTKEEEGFLPWKR</sequence>
<protein>
    <submittedName>
        <fullName evidence="2">Uncharacterized protein</fullName>
    </submittedName>
</protein>